<dbReference type="EMBL" id="AODF01000008">
    <property type="protein sequence ID" value="EUJ32956.1"/>
    <property type="molecule type" value="Genomic_DNA"/>
</dbReference>
<organism evidence="1 2">
    <name type="scientific">Listeria floridensis FSL S10-1187</name>
    <dbReference type="NCBI Taxonomy" id="1265817"/>
    <lineage>
        <taxon>Bacteria</taxon>
        <taxon>Bacillati</taxon>
        <taxon>Bacillota</taxon>
        <taxon>Bacilli</taxon>
        <taxon>Bacillales</taxon>
        <taxon>Listeriaceae</taxon>
        <taxon>Listeria</taxon>
    </lineage>
</organism>
<dbReference type="RefSeq" id="WP_036096691.1">
    <property type="nucleotide sequence ID" value="NZ_AODF01000008.1"/>
</dbReference>
<gene>
    <name evidence="1" type="ORF">MFLO_05045</name>
</gene>
<protein>
    <submittedName>
        <fullName evidence="1">Uncharacterized protein</fullName>
    </submittedName>
</protein>
<dbReference type="InterPro" id="IPR046930">
    <property type="entry name" value="HTH_60"/>
</dbReference>
<sequence length="143" mass="16426">MDYIEISDQNLTDFIEILEKIFSFSDQDFHSLFGMKTESLKTLSLGSDDYAPIYNRLASLVLPFTNDISADERLEGLIDRLHTGLKVPYNIIAKFADVKESELQKFINGQFGVLLDSKKFEVYSRLNTLYNILTDPNNFNLKV</sequence>
<evidence type="ECO:0000313" key="2">
    <source>
        <dbReference type="Proteomes" id="UP000019249"/>
    </source>
</evidence>
<accession>A0ABP3AZC9</accession>
<keyword evidence="2" id="KW-1185">Reference proteome</keyword>
<dbReference type="Proteomes" id="UP000019249">
    <property type="component" value="Unassembled WGS sequence"/>
</dbReference>
<reference evidence="1 2" key="1">
    <citation type="journal article" date="2014" name="Int. J. Syst. Evol. Microbiol.">
        <title>Listeria floridensis sp. nov., Listeria aquatica sp. nov., Listeria cornellensis sp. nov., Listeria riparia sp. nov. and Listeria grandensis sp. nov., from agricultural and natural environments.</title>
        <authorList>
            <person name="den Bakker H.C."/>
            <person name="Warchocki S."/>
            <person name="Wright E.M."/>
            <person name="Allred A.F."/>
            <person name="Ahlstrom C."/>
            <person name="Manuel C.S."/>
            <person name="Stasiewicz M.J."/>
            <person name="Burrell A."/>
            <person name="Roof S."/>
            <person name="Strawn L."/>
            <person name="Fortes E.D."/>
            <person name="Nightingale K.K."/>
            <person name="Kephart D."/>
            <person name="Wiedmann M."/>
        </authorList>
    </citation>
    <scope>NUCLEOTIDE SEQUENCE [LARGE SCALE GENOMIC DNA]</scope>
    <source>
        <strain evidence="1 2">FSL S10-1187</strain>
    </source>
</reference>
<dbReference type="Pfam" id="PF20317">
    <property type="entry name" value="HTH_60"/>
    <property type="match status" value="1"/>
</dbReference>
<name>A0ABP3AZC9_9LIST</name>
<evidence type="ECO:0000313" key="1">
    <source>
        <dbReference type="EMBL" id="EUJ32956.1"/>
    </source>
</evidence>
<proteinExistence type="predicted"/>
<comment type="caution">
    <text evidence="1">The sequence shown here is derived from an EMBL/GenBank/DDBJ whole genome shotgun (WGS) entry which is preliminary data.</text>
</comment>